<dbReference type="Pfam" id="PF01531">
    <property type="entry name" value="Glyco_transf_11"/>
    <property type="match status" value="1"/>
</dbReference>
<dbReference type="GO" id="GO:0016020">
    <property type="term" value="C:membrane"/>
    <property type="evidence" value="ECO:0007669"/>
    <property type="project" value="InterPro"/>
</dbReference>
<dbReference type="GO" id="GO:0008107">
    <property type="term" value="F:galactoside 2-alpha-L-fucosyltransferase activity"/>
    <property type="evidence" value="ECO:0007669"/>
    <property type="project" value="InterPro"/>
</dbReference>
<dbReference type="Proteomes" id="UP000502433">
    <property type="component" value="Chromosome"/>
</dbReference>
<dbReference type="InterPro" id="IPR002516">
    <property type="entry name" value="Glyco_trans_11"/>
</dbReference>
<gene>
    <name evidence="3" type="ORF">HGD76_23750</name>
</gene>
<evidence type="ECO:0000313" key="3">
    <source>
        <dbReference type="EMBL" id="QJB46746.1"/>
    </source>
</evidence>
<dbReference type="AlphaFoldDB" id="A0A6H2C6C1"/>
<reference evidence="3 4" key="1">
    <citation type="submission" date="2020-04" db="EMBL/GenBank/DDBJ databases">
        <title>Genome-Wide Identification of 5-Methylcytosine Sites in Bacterial Genomes By High-Throughput Sequencing of MspJI Restriction Fragments.</title>
        <authorList>
            <person name="Wu V."/>
        </authorList>
    </citation>
    <scope>NUCLEOTIDE SEQUENCE [LARGE SCALE GENOMIC DNA]</scope>
    <source>
        <strain evidence="3 4">CCAP 1403/13f</strain>
    </source>
</reference>
<dbReference type="KEGG" id="dfs:HGD76_23750"/>
<keyword evidence="2 3" id="KW-0808">Transferase</keyword>
<evidence type="ECO:0000256" key="1">
    <source>
        <dbReference type="ARBA" id="ARBA00022676"/>
    </source>
</evidence>
<proteinExistence type="predicted"/>
<sequence>MKNAEKVFVRLNGRLGNQLFQLALALNISQRFKVKVLLDDYLSIRQGFERFLFKDLSVFNYFQYCSKLHSFTNRVQHNSTLRKFYKPNNIFIESEKNNYELDFAQPYKSYTGFFQSPRFFPERDVILKAFSLSSEFICEPLSGLLDLMEKTECLAISVRRGDFFENSGLGVCSNEYYINAINFVRDRRSIDCIFVFSDDIAYCRELLALLDCQVIYVEGFTPAKSLYLMSQCKHFVIANSTFSWWGAWLSEHKDKLIVRPEPWNNQQSVLSDFLPPGWIGLPKHPILKSSAISKSLFSGG</sequence>
<name>A0A6H2C6C1_DOLFA</name>
<evidence type="ECO:0000313" key="4">
    <source>
        <dbReference type="Proteomes" id="UP000502433"/>
    </source>
</evidence>
<dbReference type="CDD" id="cd11301">
    <property type="entry name" value="Fut1_Fut2_like"/>
    <property type="match status" value="1"/>
</dbReference>
<organism evidence="3 4">
    <name type="scientific">Dolichospermum flos-aquae CCAP 1403/13F</name>
    <dbReference type="NCBI Taxonomy" id="315271"/>
    <lineage>
        <taxon>Bacteria</taxon>
        <taxon>Bacillati</taxon>
        <taxon>Cyanobacteriota</taxon>
        <taxon>Cyanophyceae</taxon>
        <taxon>Nostocales</taxon>
        <taxon>Aphanizomenonaceae</taxon>
        <taxon>Dolichospermum</taxon>
    </lineage>
</organism>
<dbReference type="Gene3D" id="3.40.50.11350">
    <property type="match status" value="1"/>
</dbReference>
<dbReference type="PANTHER" id="PTHR11927:SF9">
    <property type="entry name" value="L-FUCOSYLTRANSFERASE"/>
    <property type="match status" value="1"/>
</dbReference>
<dbReference type="EMBL" id="CP051206">
    <property type="protein sequence ID" value="QJB46746.1"/>
    <property type="molecule type" value="Genomic_DNA"/>
</dbReference>
<dbReference type="PANTHER" id="PTHR11927">
    <property type="entry name" value="GALACTOSIDE 2-L-FUCOSYLTRANSFERASE"/>
    <property type="match status" value="1"/>
</dbReference>
<dbReference type="RefSeq" id="WP_168697221.1">
    <property type="nucleotide sequence ID" value="NZ_CP051206.1"/>
</dbReference>
<evidence type="ECO:0000256" key="2">
    <source>
        <dbReference type="ARBA" id="ARBA00022679"/>
    </source>
</evidence>
<dbReference type="GO" id="GO:0005975">
    <property type="term" value="P:carbohydrate metabolic process"/>
    <property type="evidence" value="ECO:0007669"/>
    <property type="project" value="InterPro"/>
</dbReference>
<reference evidence="3 4" key="2">
    <citation type="submission" date="2020-04" db="EMBL/GenBank/DDBJ databases">
        <authorList>
            <person name="Fomenkov A."/>
            <person name="Anton B.P."/>
            <person name="Roberts R.J."/>
        </authorList>
    </citation>
    <scope>NUCLEOTIDE SEQUENCE [LARGE SCALE GENOMIC DNA]</scope>
    <source>
        <strain evidence="3 4">CCAP 1403/13f</strain>
    </source>
</reference>
<protein>
    <submittedName>
        <fullName evidence="3">Alpha-1,2-fucosyltransferase</fullName>
    </submittedName>
</protein>
<keyword evidence="1 3" id="KW-0328">Glycosyltransferase</keyword>
<accession>A0A6H2C6C1</accession>